<feature type="domain" description="Sec39" evidence="6">
    <location>
        <begin position="532"/>
        <end position="1234"/>
    </location>
</feature>
<feature type="compositionally biased region" description="Acidic residues" evidence="5">
    <location>
        <begin position="473"/>
        <end position="499"/>
    </location>
</feature>
<evidence type="ECO:0008006" key="10">
    <source>
        <dbReference type="Google" id="ProtNLM"/>
    </source>
</evidence>
<gene>
    <name evidence="8" type="ORF">D9756_004079</name>
</gene>
<organism evidence="8 9">
    <name type="scientific">Leucocoprinus leucothites</name>
    <dbReference type="NCBI Taxonomy" id="201217"/>
    <lineage>
        <taxon>Eukaryota</taxon>
        <taxon>Fungi</taxon>
        <taxon>Dikarya</taxon>
        <taxon>Basidiomycota</taxon>
        <taxon>Agaricomycotina</taxon>
        <taxon>Agaricomycetes</taxon>
        <taxon>Agaricomycetidae</taxon>
        <taxon>Agaricales</taxon>
        <taxon>Agaricineae</taxon>
        <taxon>Agaricaceae</taxon>
        <taxon>Leucocoprinus</taxon>
    </lineage>
</organism>
<evidence type="ECO:0000313" key="9">
    <source>
        <dbReference type="Proteomes" id="UP000559027"/>
    </source>
</evidence>
<dbReference type="InterPro" id="IPR013244">
    <property type="entry name" value="Sec39_domain"/>
</dbReference>
<keyword evidence="9" id="KW-1185">Reference proteome</keyword>
<protein>
    <recommendedName>
        <fullName evidence="10">Methyltransferase domain-containing protein</fullName>
    </recommendedName>
</protein>
<evidence type="ECO:0000313" key="8">
    <source>
        <dbReference type="EMBL" id="KAF5356134.1"/>
    </source>
</evidence>
<evidence type="ECO:0000256" key="4">
    <source>
        <dbReference type="ARBA" id="ARBA00022927"/>
    </source>
</evidence>
<dbReference type="Pfam" id="PF08314">
    <property type="entry name" value="Sec39"/>
    <property type="match status" value="1"/>
</dbReference>
<evidence type="ECO:0000256" key="5">
    <source>
        <dbReference type="SAM" id="MobiDB-lite"/>
    </source>
</evidence>
<accession>A0A8H5D9L9</accession>
<feature type="domain" description="Methyltransferase" evidence="7">
    <location>
        <begin position="60"/>
        <end position="154"/>
    </location>
</feature>
<name>A0A8H5D9L9_9AGAR</name>
<dbReference type="GO" id="GO:0000149">
    <property type="term" value="F:SNARE binding"/>
    <property type="evidence" value="ECO:0007669"/>
    <property type="project" value="TreeGrafter"/>
</dbReference>
<keyword evidence="3" id="KW-0256">Endoplasmic reticulum</keyword>
<keyword evidence="2" id="KW-0813">Transport</keyword>
<evidence type="ECO:0000256" key="1">
    <source>
        <dbReference type="ARBA" id="ARBA00004240"/>
    </source>
</evidence>
<dbReference type="InterPro" id="IPR041698">
    <property type="entry name" value="Methyltransf_25"/>
</dbReference>
<feature type="region of interest" description="Disordered" evidence="5">
    <location>
        <begin position="466"/>
        <end position="512"/>
    </location>
</feature>
<sequence length="1406" mass="157275">MPEIFHTEKRHYTTASATAYSLPHDEEERQRLNKQYDLFLTLYDNQLLQVPVQLNDQDWVLETGAGTGVWLMNLAKATKAKPQFIGTDIEPRLFPEASALPPNARFQVHSVLGLPQEWTNKFTVVNQRLLVAGLREYEWPQAINELYRVTRPGGWIQVFEPDVWTSGPVMSKFTELLFKLGDDQGTMWRDIGQRMPYFLESSGFVNIRHNPRATVCGAWAGEHGIAGKENMLGIVRGLKVPMLKAGGYGIVTSEAEFDVMVEELGKEFDAMPGSQVVFTMYTAQKPVDLRGNHKWMSWTGIGDESMTRDGIRINGHKCGQYTCPVNTPSGSTLHPLVMTSASGNLYEQWTSISDADLNVDRIEDLLGQVSDDLWVAAACVDRLLDNVTVQRALLQTGLSRTAVAIERGKDVVAFTRGTSSEDSSEASNNPLVVHFRAVPADAQLCYFRSVLLERLDRLNTYVEMEKEAPLSEDQVDEEEEVEGEVGEGDIEDDWDDPWTEEPASKPTPVLKPRKPLPTPFSLSTFLASDLLWSACQLASEEWFNALQVLLDKHGSDLWQFRLTILESVPEYFHPSEYQSIALKFDFSSNKELEPSFNPWRREADFSETEVVQQALRESGVGFSAALDVVATQAEPQFHKEPLTADALATWYKNRVNQIIVSTGIVDIALAIVQYGASQGIPGLDELGEELSLLSRLVYDTPHPDGWVDDWTLTDWYTLDPPAVVRAYLAHSTPDSLPNDISRLVLPYLYVLEARVERAGTPDPGLPNRLLYDFILSSRLELVASVFDVSKPTLPVPQRIIKNEEDLVRLALACLYGSARLDEWSTMSRIFECLPAWDYPHDEDNDEEAADTTIASLGTFVTPTTSRPYVSPLELMTFFKPLQIASLSRALDILDVHLEAGEIFSRWSVPAPLKWFLQSNDNVKEQRAWANRMARRAGAMHDQLNTLEDWEWLLEDMLKLTGKSETGIKKALGHLNEDEVLRIFLGGLLSTGKFDIARSMLYSPRSKLPLDPQSVEEIVVTSSHELYDNASSGNYKVGDMKLAYDCLDVPPTSERLIQEKEFIEATSRISSFNVYSRPGIPISPIEIRLTKDRLSLVSRVLSSNNDAYKHTQVILDLCYKLGFRGDAAAEVKTLAMLADTALQAEDFTRAYENAVRMVDIVVKLRETTSSLDINNDKVQEATEVCWIGCFQLGRQPEFDDLKKKLQLLGYALEFCPPEKLHDVLTAWRRLEKEDIANREEDLIQKKQLHVGGKSLTSSLHHHQQKHGLTLGNGHAWDHASAMTGATFNTAASSLRARLQQFHMPSPPLLSTPDAAALASRTFRSVAANFPFSVGHRSATPSQASQHGGYDDNRDYYHQGHGVFPGGGSSHLAEAGHHRLDDVSAQASKVFSKGIGWLIGADDEHGHL</sequence>
<dbReference type="GO" id="GO:0006890">
    <property type="term" value="P:retrograde vesicle-mediated transport, Golgi to endoplasmic reticulum"/>
    <property type="evidence" value="ECO:0007669"/>
    <property type="project" value="InterPro"/>
</dbReference>
<evidence type="ECO:0000259" key="7">
    <source>
        <dbReference type="Pfam" id="PF13649"/>
    </source>
</evidence>
<comment type="subcellular location">
    <subcellularLocation>
        <location evidence="1">Endoplasmic reticulum</location>
    </subcellularLocation>
</comment>
<dbReference type="Proteomes" id="UP000559027">
    <property type="component" value="Unassembled WGS sequence"/>
</dbReference>
<reference evidence="8 9" key="1">
    <citation type="journal article" date="2020" name="ISME J.">
        <title>Uncovering the hidden diversity of litter-decomposition mechanisms in mushroom-forming fungi.</title>
        <authorList>
            <person name="Floudas D."/>
            <person name="Bentzer J."/>
            <person name="Ahren D."/>
            <person name="Johansson T."/>
            <person name="Persson P."/>
            <person name="Tunlid A."/>
        </authorList>
    </citation>
    <scope>NUCLEOTIDE SEQUENCE [LARGE SCALE GENOMIC DNA]</scope>
    <source>
        <strain evidence="8 9">CBS 146.42</strain>
    </source>
</reference>
<evidence type="ECO:0000256" key="3">
    <source>
        <dbReference type="ARBA" id="ARBA00022824"/>
    </source>
</evidence>
<dbReference type="OrthoDB" id="27490at2759"/>
<keyword evidence="4" id="KW-0653">Protein transport</keyword>
<dbReference type="GO" id="GO:0015031">
    <property type="term" value="P:protein transport"/>
    <property type="evidence" value="ECO:0007669"/>
    <property type="project" value="UniProtKB-KW"/>
</dbReference>
<dbReference type="CDD" id="cd02440">
    <property type="entry name" value="AdoMet_MTases"/>
    <property type="match status" value="1"/>
</dbReference>
<dbReference type="Gene3D" id="3.40.50.150">
    <property type="entry name" value="Vaccinia Virus protein VP39"/>
    <property type="match status" value="1"/>
</dbReference>
<proteinExistence type="predicted"/>
<dbReference type="Pfam" id="PF13649">
    <property type="entry name" value="Methyltransf_25"/>
    <property type="match status" value="1"/>
</dbReference>
<evidence type="ECO:0000259" key="6">
    <source>
        <dbReference type="Pfam" id="PF08314"/>
    </source>
</evidence>
<dbReference type="PANTHER" id="PTHR15922">
    <property type="entry name" value="NEUROBLASTOMA-AMPLIFIED SEQUENCE"/>
    <property type="match status" value="1"/>
</dbReference>
<dbReference type="InterPro" id="IPR029063">
    <property type="entry name" value="SAM-dependent_MTases_sf"/>
</dbReference>
<comment type="caution">
    <text evidence="8">The sequence shown here is derived from an EMBL/GenBank/DDBJ whole genome shotgun (WGS) entry which is preliminary data.</text>
</comment>
<dbReference type="GO" id="GO:0070939">
    <property type="term" value="C:Dsl1/NZR complex"/>
    <property type="evidence" value="ECO:0007669"/>
    <property type="project" value="TreeGrafter"/>
</dbReference>
<dbReference type="SUPFAM" id="SSF53335">
    <property type="entry name" value="S-adenosyl-L-methionine-dependent methyltransferases"/>
    <property type="match status" value="1"/>
</dbReference>
<evidence type="ECO:0000256" key="2">
    <source>
        <dbReference type="ARBA" id="ARBA00022448"/>
    </source>
</evidence>
<dbReference type="EMBL" id="JAACJO010000007">
    <property type="protein sequence ID" value="KAF5356134.1"/>
    <property type="molecule type" value="Genomic_DNA"/>
</dbReference>
<dbReference type="PANTHER" id="PTHR15922:SF2">
    <property type="entry name" value="NBAS SUBUNIT OF NRZ TETHERING COMPLEX"/>
    <property type="match status" value="1"/>
</dbReference>